<evidence type="ECO:0000313" key="4">
    <source>
        <dbReference type="EMBL" id="KAK9422614.1"/>
    </source>
</evidence>
<comment type="caution">
    <text evidence="4">The sequence shown here is derived from an EMBL/GenBank/DDBJ whole genome shotgun (WGS) entry which is preliminary data.</text>
</comment>
<dbReference type="InterPro" id="IPR002347">
    <property type="entry name" value="SDR_fam"/>
</dbReference>
<keyword evidence="3" id="KW-0560">Oxidoreductase</keyword>
<evidence type="ECO:0000313" key="5">
    <source>
        <dbReference type="Proteomes" id="UP001408356"/>
    </source>
</evidence>
<dbReference type="PROSITE" id="PS00061">
    <property type="entry name" value="ADH_SHORT"/>
    <property type="match status" value="1"/>
</dbReference>
<dbReference type="InterPro" id="IPR036291">
    <property type="entry name" value="NAD(P)-bd_dom_sf"/>
</dbReference>
<evidence type="ECO:0000256" key="1">
    <source>
        <dbReference type="ARBA" id="ARBA00006484"/>
    </source>
</evidence>
<organism evidence="4 5">
    <name type="scientific">Seiridium unicorne</name>
    <dbReference type="NCBI Taxonomy" id="138068"/>
    <lineage>
        <taxon>Eukaryota</taxon>
        <taxon>Fungi</taxon>
        <taxon>Dikarya</taxon>
        <taxon>Ascomycota</taxon>
        <taxon>Pezizomycotina</taxon>
        <taxon>Sordariomycetes</taxon>
        <taxon>Xylariomycetidae</taxon>
        <taxon>Amphisphaeriales</taxon>
        <taxon>Sporocadaceae</taxon>
        <taxon>Seiridium</taxon>
    </lineage>
</organism>
<sequence length="266" mass="27862">MTPETLELNGKVAIVTGSGREPGLGAGIATALARNGASVVINYVSDPTGPKAEALVARLKSEYGAAAVAIQQDIESDEGAKTLAEKTLAAFGTDHIDILVNNAGCNLPGSTLETPLENIHTQFSKNVFAAIYVVRAVVPHMPKGGRIVNISSISSKTSITSLPFYNAAKAALDSLTHTWAGEFGRTHGITVNTVAPGPVVTDEQKKFARENPAGFKAIQDMVDATKAADRVGEIEDIADAVLLLVQEKSRWITGQYIDVSGGITGH</sequence>
<comment type="similarity">
    <text evidence="1">Belongs to the short-chain dehydrogenases/reductases (SDR) family.</text>
</comment>
<dbReference type="Proteomes" id="UP001408356">
    <property type="component" value="Unassembled WGS sequence"/>
</dbReference>
<evidence type="ECO:0000256" key="3">
    <source>
        <dbReference type="ARBA" id="ARBA00023002"/>
    </source>
</evidence>
<dbReference type="PANTHER" id="PTHR43639:SF1">
    <property type="entry name" value="SHORT-CHAIN DEHYDROGENASE_REDUCTASE FAMILY PROTEIN"/>
    <property type="match status" value="1"/>
</dbReference>
<accession>A0ABR2V6V7</accession>
<dbReference type="CDD" id="cd05233">
    <property type="entry name" value="SDR_c"/>
    <property type="match status" value="1"/>
</dbReference>
<dbReference type="InterPro" id="IPR020904">
    <property type="entry name" value="Sc_DH/Rdtase_CS"/>
</dbReference>
<dbReference type="PANTHER" id="PTHR43639">
    <property type="entry name" value="OXIDOREDUCTASE, SHORT-CHAIN DEHYDROGENASE/REDUCTASE FAMILY (AFU_ORTHOLOGUE AFUA_5G02870)"/>
    <property type="match status" value="1"/>
</dbReference>
<keyword evidence="5" id="KW-1185">Reference proteome</keyword>
<dbReference type="Gene3D" id="3.40.50.720">
    <property type="entry name" value="NAD(P)-binding Rossmann-like Domain"/>
    <property type="match status" value="1"/>
</dbReference>
<dbReference type="PRINTS" id="PR00080">
    <property type="entry name" value="SDRFAMILY"/>
</dbReference>
<dbReference type="Pfam" id="PF13561">
    <property type="entry name" value="adh_short_C2"/>
    <property type="match status" value="1"/>
</dbReference>
<proteinExistence type="inferred from homology"/>
<dbReference type="SUPFAM" id="SSF51735">
    <property type="entry name" value="NAD(P)-binding Rossmann-fold domains"/>
    <property type="match status" value="1"/>
</dbReference>
<dbReference type="EMBL" id="JARVKF010000112">
    <property type="protein sequence ID" value="KAK9422614.1"/>
    <property type="molecule type" value="Genomic_DNA"/>
</dbReference>
<reference evidence="4 5" key="1">
    <citation type="journal article" date="2024" name="J. Plant Pathol.">
        <title>Sequence and assembly of the genome of Seiridium unicorne, isolate CBS 538.82, causal agent of cypress canker disease.</title>
        <authorList>
            <person name="Scali E."/>
            <person name="Rocca G.D."/>
            <person name="Danti R."/>
            <person name="Garbelotto M."/>
            <person name="Barberini S."/>
            <person name="Baroncelli R."/>
            <person name="Emiliani G."/>
        </authorList>
    </citation>
    <scope>NUCLEOTIDE SEQUENCE [LARGE SCALE GENOMIC DNA]</scope>
    <source>
        <strain evidence="4 5">BM-138-508</strain>
    </source>
</reference>
<dbReference type="PRINTS" id="PR00081">
    <property type="entry name" value="GDHRDH"/>
</dbReference>
<evidence type="ECO:0000256" key="2">
    <source>
        <dbReference type="ARBA" id="ARBA00022857"/>
    </source>
</evidence>
<keyword evidence="2" id="KW-0521">NADP</keyword>
<gene>
    <name evidence="4" type="ORF">SUNI508_00477</name>
</gene>
<name>A0ABR2V6V7_9PEZI</name>
<protein>
    <submittedName>
        <fullName evidence="4">Uncharacterized protein</fullName>
    </submittedName>
</protein>